<evidence type="ECO:0000256" key="5">
    <source>
        <dbReference type="SAM" id="SignalP"/>
    </source>
</evidence>
<dbReference type="AlphaFoldDB" id="A0A822YTB6"/>
<feature type="domain" description="Bifunctional inhibitor/plant lipid transfer protein/seed storage helical" evidence="6">
    <location>
        <begin position="30"/>
        <end position="112"/>
    </location>
</feature>
<sequence length="126" mass="13598">MEANQSKLSLSLILLLSSSWVMAGFSQELGGNRPNVPMDCLEKLLPCESYLKPPASPPPSCCIPLKQMIKDDLNCLCSVFNDVDLLKSLNVSQSDLLEHPKACGANIDISVCSKGSGSNFSDFSFL</sequence>
<keyword evidence="8" id="KW-1185">Reference proteome</keyword>
<organism evidence="7 8">
    <name type="scientific">Nelumbo nucifera</name>
    <name type="common">Sacred lotus</name>
    <dbReference type="NCBI Taxonomy" id="4432"/>
    <lineage>
        <taxon>Eukaryota</taxon>
        <taxon>Viridiplantae</taxon>
        <taxon>Streptophyta</taxon>
        <taxon>Embryophyta</taxon>
        <taxon>Tracheophyta</taxon>
        <taxon>Spermatophyta</taxon>
        <taxon>Magnoliopsida</taxon>
        <taxon>Proteales</taxon>
        <taxon>Nelumbonaceae</taxon>
        <taxon>Nelumbo</taxon>
    </lineage>
</organism>
<gene>
    <name evidence="7" type="ORF">HUJ06_006380</name>
</gene>
<comment type="similarity">
    <text evidence="1">Belongs to the plant LTP family.</text>
</comment>
<name>A0A822YTB6_NELNU</name>
<dbReference type="InterPro" id="IPR043325">
    <property type="entry name" value="LTSS"/>
</dbReference>
<keyword evidence="2 5" id="KW-0732">Signal</keyword>
<dbReference type="InterPro" id="IPR016140">
    <property type="entry name" value="Bifunc_inhib/LTP/seed_store"/>
</dbReference>
<proteinExistence type="inferred from homology"/>
<evidence type="ECO:0000259" key="6">
    <source>
        <dbReference type="Pfam" id="PF14368"/>
    </source>
</evidence>
<dbReference type="SUPFAM" id="SSF47699">
    <property type="entry name" value="Bifunctional inhibitor/lipid-transfer protein/seed storage 2S albumin"/>
    <property type="match status" value="1"/>
</dbReference>
<evidence type="ECO:0000256" key="3">
    <source>
        <dbReference type="ARBA" id="ARBA00023157"/>
    </source>
</evidence>
<dbReference type="PANTHER" id="PTHR33044">
    <property type="entry name" value="BIFUNCTIONAL INHIBITOR/LIPID-TRANSFER PROTEIN/SEED STORAGE 2S ALBUMIN SUPERFAMILY PROTEIN-RELATED"/>
    <property type="match status" value="1"/>
</dbReference>
<protein>
    <recommendedName>
        <fullName evidence="6">Bifunctional inhibitor/plant lipid transfer protein/seed storage helical domain-containing protein</fullName>
    </recommendedName>
</protein>
<evidence type="ECO:0000256" key="4">
    <source>
        <dbReference type="ARBA" id="ARBA00023180"/>
    </source>
</evidence>
<dbReference type="Proteomes" id="UP000607653">
    <property type="component" value="Unassembled WGS sequence"/>
</dbReference>
<evidence type="ECO:0000256" key="1">
    <source>
        <dbReference type="ARBA" id="ARBA00009748"/>
    </source>
</evidence>
<evidence type="ECO:0000313" key="7">
    <source>
        <dbReference type="EMBL" id="DAD35740.1"/>
    </source>
</evidence>
<feature type="signal peptide" evidence="5">
    <location>
        <begin position="1"/>
        <end position="23"/>
    </location>
</feature>
<evidence type="ECO:0000313" key="8">
    <source>
        <dbReference type="Proteomes" id="UP000607653"/>
    </source>
</evidence>
<dbReference type="CDD" id="cd00010">
    <property type="entry name" value="AAI_LTSS"/>
    <property type="match status" value="1"/>
</dbReference>
<dbReference type="InterPro" id="IPR036312">
    <property type="entry name" value="Bifun_inhib/LTP/seed_sf"/>
</dbReference>
<dbReference type="Pfam" id="PF14368">
    <property type="entry name" value="LTP_2"/>
    <property type="match status" value="1"/>
</dbReference>
<feature type="chain" id="PRO_5032645421" description="Bifunctional inhibitor/plant lipid transfer protein/seed storage helical domain-containing protein" evidence="5">
    <location>
        <begin position="24"/>
        <end position="126"/>
    </location>
</feature>
<dbReference type="EMBL" id="DUZY01000004">
    <property type="protein sequence ID" value="DAD35740.1"/>
    <property type="molecule type" value="Genomic_DNA"/>
</dbReference>
<accession>A0A822YTB6</accession>
<evidence type="ECO:0000256" key="2">
    <source>
        <dbReference type="ARBA" id="ARBA00022729"/>
    </source>
</evidence>
<comment type="caution">
    <text evidence="7">The sequence shown here is derived from an EMBL/GenBank/DDBJ whole genome shotgun (WGS) entry which is preliminary data.</text>
</comment>
<reference evidence="7 8" key="1">
    <citation type="journal article" date="2020" name="Mol. Biol. Evol.">
        <title>Distinct Expression and Methylation Patterns for Genes with Different Fates following a Single Whole-Genome Duplication in Flowering Plants.</title>
        <authorList>
            <person name="Shi T."/>
            <person name="Rahmani R.S."/>
            <person name="Gugger P.F."/>
            <person name="Wang M."/>
            <person name="Li H."/>
            <person name="Zhang Y."/>
            <person name="Li Z."/>
            <person name="Wang Q."/>
            <person name="Van de Peer Y."/>
            <person name="Marchal K."/>
            <person name="Chen J."/>
        </authorList>
    </citation>
    <scope>NUCLEOTIDE SEQUENCE [LARGE SCALE GENOMIC DNA]</scope>
    <source>
        <tissue evidence="7">Leaf</tissue>
    </source>
</reference>
<keyword evidence="3" id="KW-1015">Disulfide bond</keyword>
<keyword evidence="4" id="KW-0325">Glycoprotein</keyword>
<dbReference type="Gene3D" id="1.10.110.10">
    <property type="entry name" value="Plant lipid-transfer and hydrophobic proteins"/>
    <property type="match status" value="1"/>
</dbReference>